<gene>
    <name evidence="3" type="primary">nlhH_3</name>
    <name evidence="3" type="ORF">LAWI1_G002988</name>
</gene>
<dbReference type="Pfam" id="PF07859">
    <property type="entry name" value="Abhydrolase_3"/>
    <property type="match status" value="1"/>
</dbReference>
<dbReference type="InterPro" id="IPR050300">
    <property type="entry name" value="GDXG_lipolytic_enzyme"/>
</dbReference>
<dbReference type="InterPro" id="IPR013094">
    <property type="entry name" value="AB_hydrolase_3"/>
</dbReference>
<organism evidence="3 4">
    <name type="scientific">Lachnellula willkommii</name>
    <dbReference type="NCBI Taxonomy" id="215461"/>
    <lineage>
        <taxon>Eukaryota</taxon>
        <taxon>Fungi</taxon>
        <taxon>Dikarya</taxon>
        <taxon>Ascomycota</taxon>
        <taxon>Pezizomycotina</taxon>
        <taxon>Leotiomycetes</taxon>
        <taxon>Helotiales</taxon>
        <taxon>Lachnaceae</taxon>
        <taxon>Lachnellula</taxon>
    </lineage>
</organism>
<sequence length="326" mass="35374">MPSVSHSRPPYDAELLAGLSAVPIPAFTAENLQGARAFFPTNADHLTGDGTIEHTERTFKGPESDLTISIFRPTTSKSPSQSPRPCIYSTHGGGMIVGNRFSGLAEVLVWLKAFDAICVSIEYRLAPEHPDPAPIEDCYAGLLYTYEHAADLGIDPSKIILTGISAGGGLAAGLSLLARDRHGPKLLGQLLVAPMLDDRDLDYVSRHQLADAVVWNLGNNKYGWTSLLGERAGGSNVSCYAAPGRAQDLSGLSPVYIDVGSAELFRDEDVNYASRLWEHGVQVEFHVWPGAFHWSDALVPSHPLSKSSMATRMEWLRRLLKIDLKG</sequence>
<dbReference type="AlphaFoldDB" id="A0A559MKP1"/>
<reference evidence="3 4" key="1">
    <citation type="submission" date="2018-05" db="EMBL/GenBank/DDBJ databases">
        <title>Genome sequencing and assembly of the regulated plant pathogen Lachnellula willkommii and related sister species for the development of diagnostic species identification markers.</title>
        <authorList>
            <person name="Giroux E."/>
            <person name="Bilodeau G."/>
        </authorList>
    </citation>
    <scope>NUCLEOTIDE SEQUENCE [LARGE SCALE GENOMIC DNA]</scope>
    <source>
        <strain evidence="3 4">CBS 172.35</strain>
    </source>
</reference>
<dbReference type="Proteomes" id="UP000315522">
    <property type="component" value="Unassembled WGS sequence"/>
</dbReference>
<keyword evidence="1" id="KW-0378">Hydrolase</keyword>
<evidence type="ECO:0000259" key="2">
    <source>
        <dbReference type="Pfam" id="PF07859"/>
    </source>
</evidence>
<feature type="domain" description="Alpha/beta hydrolase fold-3" evidence="2">
    <location>
        <begin position="90"/>
        <end position="293"/>
    </location>
</feature>
<dbReference type="PANTHER" id="PTHR48081:SF8">
    <property type="entry name" value="ALPHA_BETA HYDROLASE FOLD-3 DOMAIN-CONTAINING PROTEIN-RELATED"/>
    <property type="match status" value="1"/>
</dbReference>
<dbReference type="InterPro" id="IPR029058">
    <property type="entry name" value="AB_hydrolase_fold"/>
</dbReference>
<name>A0A559MKP1_9HELO</name>
<evidence type="ECO:0000313" key="4">
    <source>
        <dbReference type="Proteomes" id="UP000315522"/>
    </source>
</evidence>
<protein>
    <submittedName>
        <fullName evidence="3">Carboxylesterase</fullName>
    </submittedName>
</protein>
<keyword evidence="4" id="KW-1185">Reference proteome</keyword>
<dbReference type="GO" id="GO:0016787">
    <property type="term" value="F:hydrolase activity"/>
    <property type="evidence" value="ECO:0007669"/>
    <property type="project" value="UniProtKB-KW"/>
</dbReference>
<dbReference type="PANTHER" id="PTHR48081">
    <property type="entry name" value="AB HYDROLASE SUPERFAMILY PROTEIN C4A8.06C"/>
    <property type="match status" value="1"/>
</dbReference>
<comment type="caution">
    <text evidence="3">The sequence shown here is derived from an EMBL/GenBank/DDBJ whole genome shotgun (WGS) entry which is preliminary data.</text>
</comment>
<evidence type="ECO:0000256" key="1">
    <source>
        <dbReference type="ARBA" id="ARBA00022801"/>
    </source>
</evidence>
<accession>A0A559MKP1</accession>
<dbReference type="EMBL" id="QGML01000119">
    <property type="protein sequence ID" value="TVY93523.1"/>
    <property type="molecule type" value="Genomic_DNA"/>
</dbReference>
<dbReference type="Gene3D" id="3.40.50.1820">
    <property type="entry name" value="alpha/beta hydrolase"/>
    <property type="match status" value="1"/>
</dbReference>
<proteinExistence type="predicted"/>
<dbReference type="SUPFAM" id="SSF53474">
    <property type="entry name" value="alpha/beta-Hydrolases"/>
    <property type="match status" value="1"/>
</dbReference>
<evidence type="ECO:0000313" key="3">
    <source>
        <dbReference type="EMBL" id="TVY93523.1"/>
    </source>
</evidence>